<feature type="domain" description="DUF4431" evidence="2">
    <location>
        <begin position="91"/>
        <end position="136"/>
    </location>
</feature>
<sequence>MDRMFYLLLSLFSFSAFATSDPCIVAGQETQLSGTIHIETFAGLPDYESIQKGDTPETYWILITDKPYCGQGEDFNNPGQMIMEKNQSRFQLVLTPEQYQQWKGLLQNKLVVKGSMFMAHTGHHHTPLLIEVTNIMAVK</sequence>
<feature type="chain" id="PRO_5006913435" description="DUF4431 domain-containing protein" evidence="1">
    <location>
        <begin position="19"/>
        <end position="139"/>
    </location>
</feature>
<evidence type="ECO:0000313" key="3">
    <source>
        <dbReference type="EMBL" id="KTC99375.1"/>
    </source>
</evidence>
<feature type="signal peptide" evidence="1">
    <location>
        <begin position="1"/>
        <end position="18"/>
    </location>
</feature>
<evidence type="ECO:0000313" key="4">
    <source>
        <dbReference type="Proteomes" id="UP000054773"/>
    </source>
</evidence>
<evidence type="ECO:0000256" key="1">
    <source>
        <dbReference type="SAM" id="SignalP"/>
    </source>
</evidence>
<keyword evidence="1" id="KW-0732">Signal</keyword>
<dbReference type="PATRIC" id="fig|448.7.peg.288"/>
<dbReference type="STRING" id="448.Lery_0276"/>
<dbReference type="EMBL" id="LNYA01000003">
    <property type="protein sequence ID" value="KTC99375.1"/>
    <property type="molecule type" value="Genomic_DNA"/>
</dbReference>
<dbReference type="AlphaFoldDB" id="A0A0W0TUV4"/>
<dbReference type="InterPro" id="IPR027826">
    <property type="entry name" value="DUF4431"/>
</dbReference>
<name>A0A0W0TUV4_LEGER</name>
<dbReference type="OrthoDB" id="1522627at2"/>
<reference evidence="3 4" key="1">
    <citation type="submission" date="2015-11" db="EMBL/GenBank/DDBJ databases">
        <title>Genomic analysis of 38 Legionella species identifies large and diverse effector repertoires.</title>
        <authorList>
            <person name="Burstein D."/>
            <person name="Amaro F."/>
            <person name="Zusman T."/>
            <person name="Lifshitz Z."/>
            <person name="Cohen O."/>
            <person name="Gilbert J.A."/>
            <person name="Pupko T."/>
            <person name="Shuman H.A."/>
            <person name="Segal G."/>
        </authorList>
    </citation>
    <scope>NUCLEOTIDE SEQUENCE [LARGE SCALE GENOMIC DNA]</scope>
    <source>
        <strain evidence="3 4">SE-32A-C8</strain>
    </source>
</reference>
<organism evidence="3 4">
    <name type="scientific">Legionella erythra</name>
    <dbReference type="NCBI Taxonomy" id="448"/>
    <lineage>
        <taxon>Bacteria</taxon>
        <taxon>Pseudomonadati</taxon>
        <taxon>Pseudomonadota</taxon>
        <taxon>Gammaproteobacteria</taxon>
        <taxon>Legionellales</taxon>
        <taxon>Legionellaceae</taxon>
        <taxon>Legionella</taxon>
    </lineage>
</organism>
<keyword evidence="4" id="KW-1185">Reference proteome</keyword>
<dbReference type="Pfam" id="PF14485">
    <property type="entry name" value="DUF4431"/>
    <property type="match status" value="1"/>
</dbReference>
<gene>
    <name evidence="3" type="ORF">Lery_0276</name>
</gene>
<protein>
    <recommendedName>
        <fullName evidence="2">DUF4431 domain-containing protein</fullName>
    </recommendedName>
</protein>
<comment type="caution">
    <text evidence="3">The sequence shown here is derived from an EMBL/GenBank/DDBJ whole genome shotgun (WGS) entry which is preliminary data.</text>
</comment>
<accession>A0A0W0TUV4</accession>
<dbReference type="RefSeq" id="WP_082657091.1">
    <property type="nucleotide sequence ID" value="NZ_CAAAHY010000001.1"/>
</dbReference>
<dbReference type="Proteomes" id="UP000054773">
    <property type="component" value="Unassembled WGS sequence"/>
</dbReference>
<proteinExistence type="predicted"/>
<evidence type="ECO:0000259" key="2">
    <source>
        <dbReference type="Pfam" id="PF14485"/>
    </source>
</evidence>